<evidence type="ECO:0000313" key="1">
    <source>
        <dbReference type="EMBL" id="GIH70419.1"/>
    </source>
</evidence>
<dbReference type="AlphaFoldDB" id="A0A8J3RAM9"/>
<proteinExistence type="predicted"/>
<evidence type="ECO:0000313" key="2">
    <source>
        <dbReference type="Proteomes" id="UP000610966"/>
    </source>
</evidence>
<organism evidence="1 2">
    <name type="scientific">Sphaerimonospora thailandensis</name>
    <dbReference type="NCBI Taxonomy" id="795644"/>
    <lineage>
        <taxon>Bacteria</taxon>
        <taxon>Bacillati</taxon>
        <taxon>Actinomycetota</taxon>
        <taxon>Actinomycetes</taxon>
        <taxon>Streptosporangiales</taxon>
        <taxon>Streptosporangiaceae</taxon>
        <taxon>Sphaerimonospora</taxon>
    </lineage>
</organism>
<name>A0A8J3RAM9_9ACTN</name>
<gene>
    <name evidence="1" type="ORF">Mth01_26720</name>
</gene>
<accession>A0A8J3RAM9</accession>
<dbReference type="EMBL" id="BOOG01000022">
    <property type="protein sequence ID" value="GIH70419.1"/>
    <property type="molecule type" value="Genomic_DNA"/>
</dbReference>
<sequence>MNADVAAAQARMDVDVDGAVYYARRTLALARQTEASWGIRRLGMWTGRRPCATFAPNTARPAVASPTPPVRDTP</sequence>
<protein>
    <submittedName>
        <fullName evidence="1">Uncharacterized protein</fullName>
    </submittedName>
</protein>
<reference evidence="1" key="1">
    <citation type="submission" date="2021-01" db="EMBL/GenBank/DDBJ databases">
        <title>Whole genome shotgun sequence of Sphaerimonospora thailandensis NBRC 107569.</title>
        <authorList>
            <person name="Komaki H."/>
            <person name="Tamura T."/>
        </authorList>
    </citation>
    <scope>NUCLEOTIDE SEQUENCE</scope>
    <source>
        <strain evidence="1">NBRC 107569</strain>
    </source>
</reference>
<comment type="caution">
    <text evidence="1">The sequence shown here is derived from an EMBL/GenBank/DDBJ whole genome shotgun (WGS) entry which is preliminary data.</text>
</comment>
<keyword evidence="2" id="KW-1185">Reference proteome</keyword>
<dbReference type="Proteomes" id="UP000610966">
    <property type="component" value="Unassembled WGS sequence"/>
</dbReference>